<proteinExistence type="predicted"/>
<reference evidence="1" key="1">
    <citation type="journal article" date="2014" name="Front. Microbiol.">
        <title>High frequency of phylogenetically diverse reductive dehalogenase-homologous genes in deep subseafloor sedimentary metagenomes.</title>
        <authorList>
            <person name="Kawai M."/>
            <person name="Futagami T."/>
            <person name="Toyoda A."/>
            <person name="Takaki Y."/>
            <person name="Nishi S."/>
            <person name="Hori S."/>
            <person name="Arai W."/>
            <person name="Tsubouchi T."/>
            <person name="Morono Y."/>
            <person name="Uchiyama I."/>
            <person name="Ito T."/>
            <person name="Fujiyama A."/>
            <person name="Inagaki F."/>
            <person name="Takami H."/>
        </authorList>
    </citation>
    <scope>NUCLEOTIDE SEQUENCE</scope>
    <source>
        <strain evidence="1">Expedition CK06-06</strain>
    </source>
</reference>
<sequence>AEELKAKAEKYIGKTIQVLLPLQIEDVVNEYIFIFKYANMLSKR</sequence>
<dbReference type="EMBL" id="BARV01010175">
    <property type="protein sequence ID" value="GAI08971.1"/>
    <property type="molecule type" value="Genomic_DNA"/>
</dbReference>
<comment type="caution">
    <text evidence="1">The sequence shown here is derived from an EMBL/GenBank/DDBJ whole genome shotgun (WGS) entry which is preliminary data.</text>
</comment>
<accession>X1LT60</accession>
<protein>
    <submittedName>
        <fullName evidence="1">Uncharacterized protein</fullName>
    </submittedName>
</protein>
<name>X1LT60_9ZZZZ</name>
<gene>
    <name evidence="1" type="ORF">S06H3_19799</name>
</gene>
<dbReference type="AlphaFoldDB" id="X1LT60"/>
<organism evidence="1">
    <name type="scientific">marine sediment metagenome</name>
    <dbReference type="NCBI Taxonomy" id="412755"/>
    <lineage>
        <taxon>unclassified sequences</taxon>
        <taxon>metagenomes</taxon>
        <taxon>ecological metagenomes</taxon>
    </lineage>
</organism>
<feature type="non-terminal residue" evidence="1">
    <location>
        <position position="1"/>
    </location>
</feature>
<evidence type="ECO:0000313" key="1">
    <source>
        <dbReference type="EMBL" id="GAI08971.1"/>
    </source>
</evidence>